<dbReference type="GO" id="GO:0016787">
    <property type="term" value="F:hydrolase activity"/>
    <property type="evidence" value="ECO:0007669"/>
    <property type="project" value="UniProtKB-KW"/>
</dbReference>
<dbReference type="PRINTS" id="PR01210">
    <property type="entry name" value="GGTRANSPTASE"/>
</dbReference>
<evidence type="ECO:0000256" key="2">
    <source>
        <dbReference type="ARBA" id="ARBA00022679"/>
    </source>
</evidence>
<sequence>MYHPPGTVGRKAVAYGDSAMVSTQHPLVTDAALDILREGGNAIDALIGACMVQATVSQELTNHAGTVTVLHYERRSGKVRQLNSPGRLVPGLAPFRPLPVVAGTYSAHPPGANAVVPGFMPAMKTCWEQGATLPWARLVAPAAMLAEEGHRVTSFEHYVMATTLAYFQHSPSGRSHFTPDGRLPQVGETWRQPELAATLSALADEGPDHFLSGGWARAFVRRGNAMGWAVRLEDLNANAPRWSPARIFRHRGHEVASLAAPQIQAVSLAFVLGVLEQLGVQELGHYSEDPMACYYLGHALRRVRVDLGHLNDPRCFEDPSEAIADPEYHAHVARIIERSRPRVDLTAHLELTSRHPRHMELATTPGTDSCEISIVDAQGDWVQAMTTLSGSGIPGEVVGGVPMTGSLTDTSLDPIQNISGWYTGGGDVRTVMGNTMVLRGGEPWLALGTPGKVEATMPQVLSGILDFGLDPDEAEARPLTMPLDDHYTMAMESRVSPEFVAGLAAMGVRVRPLGLSDWHMGSFEMCWRGPDGRLNGASGSRREGKSAGF</sequence>
<dbReference type="EMBL" id="CP043732">
    <property type="protein sequence ID" value="QMU95909.1"/>
    <property type="molecule type" value="Genomic_DNA"/>
</dbReference>
<dbReference type="GO" id="GO:0016740">
    <property type="term" value="F:transferase activity"/>
    <property type="evidence" value="ECO:0007669"/>
    <property type="project" value="UniProtKB-KW"/>
</dbReference>
<dbReference type="PANTHER" id="PTHR43199">
    <property type="entry name" value="GLUTATHIONE HYDROLASE"/>
    <property type="match status" value="1"/>
</dbReference>
<comment type="similarity">
    <text evidence="1">Belongs to the gamma-glutamyltransferase family.</text>
</comment>
<dbReference type="Gene3D" id="1.10.246.130">
    <property type="match status" value="1"/>
</dbReference>
<proteinExistence type="inferred from homology"/>
<dbReference type="Gene3D" id="3.60.20.40">
    <property type="match status" value="1"/>
</dbReference>
<keyword evidence="3" id="KW-0378">Hydrolase</keyword>
<protein>
    <recommendedName>
        <fullName evidence="7">Gamma-glutamyltransferase</fullName>
    </recommendedName>
</protein>
<evidence type="ECO:0000313" key="5">
    <source>
        <dbReference type="EMBL" id="QMU95909.1"/>
    </source>
</evidence>
<evidence type="ECO:0000256" key="4">
    <source>
        <dbReference type="ARBA" id="ARBA00023145"/>
    </source>
</evidence>
<dbReference type="SUPFAM" id="SSF56235">
    <property type="entry name" value="N-terminal nucleophile aminohydrolases (Ntn hydrolases)"/>
    <property type="match status" value="1"/>
</dbReference>
<evidence type="ECO:0000256" key="1">
    <source>
        <dbReference type="ARBA" id="ARBA00009381"/>
    </source>
</evidence>
<name>A0A7D8AHK7_9MICO</name>
<dbReference type="AlphaFoldDB" id="A0A7D8AHK7"/>
<dbReference type="Pfam" id="PF01019">
    <property type="entry name" value="G_glu_transpept"/>
    <property type="match status" value="1"/>
</dbReference>
<evidence type="ECO:0000313" key="6">
    <source>
        <dbReference type="Proteomes" id="UP000515708"/>
    </source>
</evidence>
<dbReference type="InterPro" id="IPR051792">
    <property type="entry name" value="GGT_bact"/>
</dbReference>
<evidence type="ECO:0000256" key="3">
    <source>
        <dbReference type="ARBA" id="ARBA00022801"/>
    </source>
</evidence>
<dbReference type="InterPro" id="IPR043137">
    <property type="entry name" value="GGT_ssub_C"/>
</dbReference>
<keyword evidence="4" id="KW-0865">Zymogen</keyword>
<dbReference type="Proteomes" id="UP000515708">
    <property type="component" value="Chromosome"/>
</dbReference>
<dbReference type="PANTHER" id="PTHR43199:SF1">
    <property type="entry name" value="GLUTATHIONE HYDROLASE PROENZYME"/>
    <property type="match status" value="1"/>
</dbReference>
<evidence type="ECO:0008006" key="7">
    <source>
        <dbReference type="Google" id="ProtNLM"/>
    </source>
</evidence>
<organism evidence="5 6">
    <name type="scientific">Microbacterium esteraromaticum</name>
    <dbReference type="NCBI Taxonomy" id="57043"/>
    <lineage>
        <taxon>Bacteria</taxon>
        <taxon>Bacillati</taxon>
        <taxon>Actinomycetota</taxon>
        <taxon>Actinomycetes</taxon>
        <taxon>Micrococcales</taxon>
        <taxon>Microbacteriaceae</taxon>
        <taxon>Microbacterium</taxon>
    </lineage>
</organism>
<gene>
    <name evidence="5" type="ORF">FVO59_00870</name>
</gene>
<accession>A0A7D8AHK7</accession>
<dbReference type="RefSeq" id="WP_182253730.1">
    <property type="nucleotide sequence ID" value="NZ_CP043732.1"/>
</dbReference>
<dbReference type="InterPro" id="IPR029055">
    <property type="entry name" value="Ntn_hydrolases_N"/>
</dbReference>
<reference evidence="5 6" key="1">
    <citation type="journal article" date="2020" name="Front. Microbiol.">
        <title>Design of Bacterial Strain-Specific qPCR Assays Using NGS Data and Publicly Available Resources and Its Application to Track Biocontrol Strains.</title>
        <authorList>
            <person name="Hernandez I."/>
            <person name="Sant C."/>
            <person name="Martinez R."/>
            <person name="Fernandez C."/>
        </authorList>
    </citation>
    <scope>NUCLEOTIDE SEQUENCE [LARGE SCALE GENOMIC DNA]</scope>
    <source>
        <strain evidence="5 6">B24</strain>
    </source>
</reference>
<keyword evidence="2" id="KW-0808">Transferase</keyword>
<dbReference type="InterPro" id="IPR043138">
    <property type="entry name" value="GGT_lsub"/>
</dbReference>